<feature type="transmembrane region" description="Helical" evidence="1">
    <location>
        <begin position="162"/>
        <end position="182"/>
    </location>
</feature>
<feature type="transmembrane region" description="Helical" evidence="1">
    <location>
        <begin position="263"/>
        <end position="285"/>
    </location>
</feature>
<name>A0AA40DWM9_9PEZI</name>
<dbReference type="EMBL" id="JAUKUA010000004">
    <property type="protein sequence ID" value="KAK0714483.1"/>
    <property type="molecule type" value="Genomic_DNA"/>
</dbReference>
<keyword evidence="1" id="KW-0472">Membrane</keyword>
<keyword evidence="3" id="KW-1185">Reference proteome</keyword>
<dbReference type="InterPro" id="IPR018247">
    <property type="entry name" value="EF_Hand_1_Ca_BS"/>
</dbReference>
<feature type="transmembrane region" description="Helical" evidence="1">
    <location>
        <begin position="70"/>
        <end position="91"/>
    </location>
</feature>
<comment type="caution">
    <text evidence="2">The sequence shown here is derived from an EMBL/GenBank/DDBJ whole genome shotgun (WGS) entry which is preliminary data.</text>
</comment>
<keyword evidence="1" id="KW-1133">Transmembrane helix</keyword>
<feature type="transmembrane region" description="Helical" evidence="1">
    <location>
        <begin position="47"/>
        <end position="64"/>
    </location>
</feature>
<gene>
    <name evidence="2" type="ORF">B0H67DRAFT_213942</name>
</gene>
<reference evidence="2" key="1">
    <citation type="submission" date="2023-06" db="EMBL/GenBank/DDBJ databases">
        <title>Genome-scale phylogeny and comparative genomics of the fungal order Sordariales.</title>
        <authorList>
            <consortium name="Lawrence Berkeley National Laboratory"/>
            <person name="Hensen N."/>
            <person name="Bonometti L."/>
            <person name="Westerberg I."/>
            <person name="Brannstrom I.O."/>
            <person name="Guillou S."/>
            <person name="Cros-Aarteil S."/>
            <person name="Calhoun S."/>
            <person name="Haridas S."/>
            <person name="Kuo A."/>
            <person name="Mondo S."/>
            <person name="Pangilinan J."/>
            <person name="Riley R."/>
            <person name="Labutti K."/>
            <person name="Andreopoulos B."/>
            <person name="Lipzen A."/>
            <person name="Chen C."/>
            <person name="Yanf M."/>
            <person name="Daum C."/>
            <person name="Ng V."/>
            <person name="Clum A."/>
            <person name="Steindorff A."/>
            <person name="Ohm R."/>
            <person name="Martin F."/>
            <person name="Silar P."/>
            <person name="Natvig D."/>
            <person name="Lalanne C."/>
            <person name="Gautier V."/>
            <person name="Ament-Velasquez S.L."/>
            <person name="Kruys A."/>
            <person name="Hutchinson M.I."/>
            <person name="Powell A.J."/>
            <person name="Barry K."/>
            <person name="Miller A.N."/>
            <person name="Grigoriev I.V."/>
            <person name="Debuchy R."/>
            <person name="Gladieux P."/>
            <person name="Thoren M.H."/>
            <person name="Johannesson H."/>
        </authorList>
    </citation>
    <scope>NUCLEOTIDE SEQUENCE</scope>
    <source>
        <strain evidence="2">SMH4607-1</strain>
    </source>
</reference>
<dbReference type="PROSITE" id="PS00018">
    <property type="entry name" value="EF_HAND_1"/>
    <property type="match status" value="1"/>
</dbReference>
<protein>
    <submittedName>
        <fullName evidence="2">Uncharacterized protein</fullName>
    </submittedName>
</protein>
<dbReference type="Proteomes" id="UP001172102">
    <property type="component" value="Unassembled WGS sequence"/>
</dbReference>
<feature type="transmembrane region" description="Helical" evidence="1">
    <location>
        <begin position="111"/>
        <end position="128"/>
    </location>
</feature>
<feature type="transmembrane region" description="Helical" evidence="1">
    <location>
        <begin position="231"/>
        <end position="251"/>
    </location>
</feature>
<dbReference type="AlphaFoldDB" id="A0AA40DWM9"/>
<accession>A0AA40DWM9</accession>
<evidence type="ECO:0000313" key="3">
    <source>
        <dbReference type="Proteomes" id="UP001172102"/>
    </source>
</evidence>
<organism evidence="2 3">
    <name type="scientific">Lasiosphaeris hirsuta</name>
    <dbReference type="NCBI Taxonomy" id="260670"/>
    <lineage>
        <taxon>Eukaryota</taxon>
        <taxon>Fungi</taxon>
        <taxon>Dikarya</taxon>
        <taxon>Ascomycota</taxon>
        <taxon>Pezizomycotina</taxon>
        <taxon>Sordariomycetes</taxon>
        <taxon>Sordariomycetidae</taxon>
        <taxon>Sordariales</taxon>
        <taxon>Lasiosphaeriaceae</taxon>
        <taxon>Lasiosphaeris</taxon>
    </lineage>
</organism>
<keyword evidence="1" id="KW-0812">Transmembrane</keyword>
<proteinExistence type="predicted"/>
<evidence type="ECO:0000256" key="1">
    <source>
        <dbReference type="SAM" id="Phobius"/>
    </source>
</evidence>
<evidence type="ECO:0000313" key="2">
    <source>
        <dbReference type="EMBL" id="KAK0714483.1"/>
    </source>
</evidence>
<sequence length="385" mass="42597">MSDCEFSVNPDIAGIGVRIAIYMQALAGPILPFLFRSKSLVDDMEKTLGITGLAVLITTFVYAGKHELDLFHALIVFHLVGLVGFSISAAVKDTDDMKFKEHVSYLTLRTLYYGSMLGYFIFMIFVFARAPTFGPDPKCNPDVQYVIFGVDVSATNTVLRGLFLAVFGLVLVSLFFSATGMLTGESMQKSFGGIIAAMSVAPTRGRDPTANEIAQALGEAARRKDVGKKGFYMLGDLFGRVYIVAMLEVYLSRNSTDTAGNDWGFGQIFAMLMLIAPIIDLAALFTERGRAEAEDDSNASDSDDSDKITREDLLRFLLQRKQPNSSQRAMIMMPVNLSQHLSGRLFVPSTWPSVLPREQERLLRALTSMVMWRLVSRSEQVPWLA</sequence>
<feature type="transmembrane region" description="Helical" evidence="1">
    <location>
        <begin position="12"/>
        <end position="35"/>
    </location>
</feature>